<accession>A0AAD3XWA9</accession>
<dbReference type="EMBL" id="BSYO01000021">
    <property type="protein sequence ID" value="GMH19873.1"/>
    <property type="molecule type" value="Genomic_DNA"/>
</dbReference>
<feature type="compositionally biased region" description="Polar residues" evidence="1">
    <location>
        <begin position="78"/>
        <end position="102"/>
    </location>
</feature>
<evidence type="ECO:0000256" key="1">
    <source>
        <dbReference type="SAM" id="MobiDB-lite"/>
    </source>
</evidence>
<name>A0AAD3XWA9_NEPGR</name>
<comment type="caution">
    <text evidence="2">The sequence shown here is derived from an EMBL/GenBank/DDBJ whole genome shotgun (WGS) entry which is preliminary data.</text>
</comment>
<protein>
    <submittedName>
        <fullName evidence="2">Uncharacterized protein</fullName>
    </submittedName>
</protein>
<dbReference type="AlphaFoldDB" id="A0AAD3XWA9"/>
<feature type="region of interest" description="Disordered" evidence="1">
    <location>
        <begin position="67"/>
        <end position="102"/>
    </location>
</feature>
<gene>
    <name evidence="2" type="ORF">Nepgr_021714</name>
</gene>
<dbReference type="Proteomes" id="UP001279734">
    <property type="component" value="Unassembled WGS sequence"/>
</dbReference>
<reference evidence="2" key="1">
    <citation type="submission" date="2023-05" db="EMBL/GenBank/DDBJ databases">
        <title>Nepenthes gracilis genome sequencing.</title>
        <authorList>
            <person name="Fukushima K."/>
        </authorList>
    </citation>
    <scope>NUCLEOTIDE SEQUENCE</scope>
    <source>
        <strain evidence="2">SING2019-196</strain>
    </source>
</reference>
<sequence>MHATKNSAHQLHWLWHFKGKYIGLRTLRLASKDNATQRLHRPLSANQQMAFKKCPRYQIQEKIADPIRDHEMPKRIAASSQNSKGNGQVITNLKATTKSQHR</sequence>
<keyword evidence="3" id="KW-1185">Reference proteome</keyword>
<proteinExistence type="predicted"/>
<evidence type="ECO:0000313" key="2">
    <source>
        <dbReference type="EMBL" id="GMH19873.1"/>
    </source>
</evidence>
<evidence type="ECO:0000313" key="3">
    <source>
        <dbReference type="Proteomes" id="UP001279734"/>
    </source>
</evidence>
<organism evidence="2 3">
    <name type="scientific">Nepenthes gracilis</name>
    <name type="common">Slender pitcher plant</name>
    <dbReference type="NCBI Taxonomy" id="150966"/>
    <lineage>
        <taxon>Eukaryota</taxon>
        <taxon>Viridiplantae</taxon>
        <taxon>Streptophyta</taxon>
        <taxon>Embryophyta</taxon>
        <taxon>Tracheophyta</taxon>
        <taxon>Spermatophyta</taxon>
        <taxon>Magnoliopsida</taxon>
        <taxon>eudicotyledons</taxon>
        <taxon>Gunneridae</taxon>
        <taxon>Pentapetalae</taxon>
        <taxon>Caryophyllales</taxon>
        <taxon>Nepenthaceae</taxon>
        <taxon>Nepenthes</taxon>
    </lineage>
</organism>